<evidence type="ECO:0008006" key="3">
    <source>
        <dbReference type="Google" id="ProtNLM"/>
    </source>
</evidence>
<organism evidence="1 2">
    <name type="scientific">Agromyces indicus</name>
    <dbReference type="NCBI Taxonomy" id="758919"/>
    <lineage>
        <taxon>Bacteria</taxon>
        <taxon>Bacillati</taxon>
        <taxon>Actinomycetota</taxon>
        <taxon>Actinomycetes</taxon>
        <taxon>Micrococcales</taxon>
        <taxon>Microbacteriaceae</taxon>
        <taxon>Agromyces</taxon>
    </lineage>
</organism>
<name>A0ABU1FHE1_9MICO</name>
<accession>A0ABU1FHE1</accession>
<keyword evidence="2" id="KW-1185">Reference proteome</keyword>
<gene>
    <name evidence="1" type="ORF">RH861_03740</name>
</gene>
<sequence length="235" mass="26205">MPRTQAFTGPTAALLWALPIPIRLRDDPSLHVIDLAGRRAPRGRLVTGSRTSRPVDTTMLHGLRVLGAASTWASLAGMMSLDDLVAAGDRLLGLPVPLAEAADIDAVVEDWAARRGVRQLREAAALIRPDVFSPRETRTRLLIMRSGLPCSEPEPNGEITLHHGGRTRGDLVFRRESVVVEYEGEHHLTDPVQWAHDLERYNDLALSGWLVIRLSRKMRDDEIVRRVAAALRYRR</sequence>
<protein>
    <recommendedName>
        <fullName evidence="3">DUF559 domain-containing protein</fullName>
    </recommendedName>
</protein>
<proteinExistence type="predicted"/>
<dbReference type="EMBL" id="JAVKGS010000001">
    <property type="protein sequence ID" value="MDR5691167.1"/>
    <property type="molecule type" value="Genomic_DNA"/>
</dbReference>
<dbReference type="RefSeq" id="WP_310519811.1">
    <property type="nucleotide sequence ID" value="NZ_BAABBS010000004.1"/>
</dbReference>
<evidence type="ECO:0000313" key="1">
    <source>
        <dbReference type="EMBL" id="MDR5691167.1"/>
    </source>
</evidence>
<comment type="caution">
    <text evidence="1">The sequence shown here is derived from an EMBL/GenBank/DDBJ whole genome shotgun (WGS) entry which is preliminary data.</text>
</comment>
<dbReference type="Proteomes" id="UP001260072">
    <property type="component" value="Unassembled WGS sequence"/>
</dbReference>
<reference evidence="2" key="1">
    <citation type="submission" date="2023-07" db="EMBL/GenBank/DDBJ databases">
        <title>Description of three actinobacteria isolated from air of manufacturing shop in a pharmaceutical factory.</title>
        <authorList>
            <person name="Zhang D.-F."/>
        </authorList>
    </citation>
    <scope>NUCLEOTIDE SEQUENCE [LARGE SCALE GENOMIC DNA]</scope>
    <source>
        <strain evidence="2">CCTCC AB 2011122</strain>
    </source>
</reference>
<evidence type="ECO:0000313" key="2">
    <source>
        <dbReference type="Proteomes" id="UP001260072"/>
    </source>
</evidence>